<dbReference type="SUPFAM" id="SSF49785">
    <property type="entry name" value="Galactose-binding domain-like"/>
    <property type="match status" value="1"/>
</dbReference>
<evidence type="ECO:0000259" key="10">
    <source>
        <dbReference type="PROSITE" id="PS50228"/>
    </source>
</evidence>
<dbReference type="OrthoDB" id="1657402at2759"/>
<dbReference type="Pfam" id="PF02140">
    <property type="entry name" value="SUEL_Lectin"/>
    <property type="match status" value="1"/>
</dbReference>
<evidence type="ECO:0000256" key="5">
    <source>
        <dbReference type="ARBA" id="ARBA00022801"/>
    </source>
</evidence>
<gene>
    <name evidence="11" type="ORF">COLO4_16860</name>
</gene>
<evidence type="ECO:0000256" key="4">
    <source>
        <dbReference type="ARBA" id="ARBA00022729"/>
    </source>
</evidence>
<dbReference type="PRINTS" id="PR00742">
    <property type="entry name" value="GLHYDRLASE35"/>
</dbReference>
<dbReference type="EMBL" id="AWUE01016262">
    <property type="protein sequence ID" value="OMO93429.1"/>
    <property type="molecule type" value="Genomic_DNA"/>
</dbReference>
<dbReference type="SUPFAM" id="SSF51445">
    <property type="entry name" value="(Trans)glycosidases"/>
    <property type="match status" value="1"/>
</dbReference>
<accession>A0A1R3JF12</accession>
<dbReference type="GO" id="GO:0030246">
    <property type="term" value="F:carbohydrate binding"/>
    <property type="evidence" value="ECO:0007669"/>
    <property type="project" value="InterPro"/>
</dbReference>
<organism evidence="11 12">
    <name type="scientific">Corchorus olitorius</name>
    <dbReference type="NCBI Taxonomy" id="93759"/>
    <lineage>
        <taxon>Eukaryota</taxon>
        <taxon>Viridiplantae</taxon>
        <taxon>Streptophyta</taxon>
        <taxon>Embryophyta</taxon>
        <taxon>Tracheophyta</taxon>
        <taxon>Spermatophyta</taxon>
        <taxon>Magnoliopsida</taxon>
        <taxon>eudicotyledons</taxon>
        <taxon>Gunneridae</taxon>
        <taxon>Pentapetalae</taxon>
        <taxon>rosids</taxon>
        <taxon>malvids</taxon>
        <taxon>Malvales</taxon>
        <taxon>Malvaceae</taxon>
        <taxon>Grewioideae</taxon>
        <taxon>Apeibeae</taxon>
        <taxon>Corchorus</taxon>
    </lineage>
</organism>
<evidence type="ECO:0000256" key="1">
    <source>
        <dbReference type="ARBA" id="ARBA00001412"/>
    </source>
</evidence>
<dbReference type="PANTHER" id="PTHR23421">
    <property type="entry name" value="BETA-GALACTOSIDASE RELATED"/>
    <property type="match status" value="1"/>
</dbReference>
<comment type="catalytic activity">
    <reaction evidence="1 7">
        <text>Hydrolysis of terminal non-reducing beta-D-galactose residues in beta-D-galactosides.</text>
        <dbReference type="EC" id="3.2.1.23"/>
    </reaction>
</comment>
<comment type="similarity">
    <text evidence="2 8">Belongs to the glycosyl hydrolase 35 family.</text>
</comment>
<dbReference type="Proteomes" id="UP000187203">
    <property type="component" value="Unassembled WGS sequence"/>
</dbReference>
<dbReference type="InterPro" id="IPR043159">
    <property type="entry name" value="Lectin_gal-bd_sf"/>
</dbReference>
<evidence type="ECO:0000256" key="9">
    <source>
        <dbReference type="SAM" id="SignalP"/>
    </source>
</evidence>
<keyword evidence="12" id="KW-1185">Reference proteome</keyword>
<dbReference type="InterPro" id="IPR048913">
    <property type="entry name" value="BetaGal_gal-bd"/>
</dbReference>
<dbReference type="FunFam" id="3.20.20.80:FF:000006">
    <property type="entry name" value="Beta-galactosidase"/>
    <property type="match status" value="1"/>
</dbReference>
<feature type="domain" description="SUEL-type lectin" evidence="10">
    <location>
        <begin position="520"/>
        <end position="608"/>
    </location>
</feature>
<feature type="signal peptide" evidence="9">
    <location>
        <begin position="1"/>
        <end position="24"/>
    </location>
</feature>
<keyword evidence="4 9" id="KW-0732">Signal</keyword>
<dbReference type="Pfam" id="PF21467">
    <property type="entry name" value="BetaGal_gal-bd"/>
    <property type="match status" value="1"/>
</dbReference>
<dbReference type="Gene3D" id="2.60.120.260">
    <property type="entry name" value="Galactose-binding domain-like"/>
    <property type="match status" value="1"/>
</dbReference>
<evidence type="ECO:0000256" key="2">
    <source>
        <dbReference type="ARBA" id="ARBA00009809"/>
    </source>
</evidence>
<dbReference type="CDD" id="cd22842">
    <property type="entry name" value="Gal_Rha_Lectin_BGal"/>
    <property type="match status" value="1"/>
</dbReference>
<dbReference type="GO" id="GO:0004565">
    <property type="term" value="F:beta-galactosidase activity"/>
    <property type="evidence" value="ECO:0007669"/>
    <property type="project" value="UniProtKB-EC"/>
</dbReference>
<sequence length="627" mass="69933">MARMLNFLTILVAILILLCRSSSGIQIGYDSRSMIFDGERKLIFSGSIHYARSTPEMWPDLIQKSKDGGLDAIETYIFWNAHEPRPRQYKFEGNLDFIKFFKLIQEAGLYAILRIGPYICAEWNYGGLPVWLHNIEGCQLRTDNEIFKNEMQIFTTKIVDMCKEANLFAPQGGPIILAQIENEYGIVESSYGEAGKAYLKWCAQMAVAQNIGVPWIMCKQDDAPQPIDGKFFLPAWSVSILGGCQKELYNTAKVTTQTSIMVKQAENYEEDYPADPLSWMWAFEFMKDTLQGKGRFSARQLFEQTRATSDASDYLWYMTSATNGLKQNEAFIDKIPYGITGPVGLTDNGSINIDLSSNTWKYKVGLNGEAKRFHDPNSPHAPQWKTAVDIEELPTDRSMTWYKTTFRAPSGTDPVVVDLIGMGKGQAWINGNSLGRFWPSRIADSNGCDVECNYRGEYHFGNTATKCVTNCGNPTQRWYHVPRSFLTPENNILILFEEIGGNPLQVSFQTVTVGSICASADEGSTLQLSCQDGKVISEIIFASFGDPKRTCGRSTLQQGSCHATQSQSAVEQRCIGRDSCSIVVSSVTLGSVDCGTATKRLSVQAICETETLFLKKLRMKKAGEKAV</sequence>
<protein>
    <recommendedName>
        <fullName evidence="3 7">Beta-galactosidase</fullName>
        <ecNumber evidence="3 7">3.2.1.23</ecNumber>
    </recommendedName>
</protein>
<evidence type="ECO:0000313" key="12">
    <source>
        <dbReference type="Proteomes" id="UP000187203"/>
    </source>
</evidence>
<dbReference type="InterPro" id="IPR001944">
    <property type="entry name" value="Glycoside_Hdrlase_35"/>
</dbReference>
<comment type="caution">
    <text evidence="11">The sequence shown here is derived from an EMBL/GenBank/DDBJ whole genome shotgun (WGS) entry which is preliminary data.</text>
</comment>
<dbReference type="GO" id="GO:0005975">
    <property type="term" value="P:carbohydrate metabolic process"/>
    <property type="evidence" value="ECO:0007669"/>
    <property type="project" value="InterPro"/>
</dbReference>
<keyword evidence="6 7" id="KW-0326">Glycosidase</keyword>
<dbReference type="InterPro" id="IPR017853">
    <property type="entry name" value="GH"/>
</dbReference>
<proteinExistence type="inferred from homology"/>
<dbReference type="PROSITE" id="PS01182">
    <property type="entry name" value="GLYCOSYL_HYDROL_F35"/>
    <property type="match status" value="1"/>
</dbReference>
<reference evidence="12" key="1">
    <citation type="submission" date="2013-09" db="EMBL/GenBank/DDBJ databases">
        <title>Corchorus olitorius genome sequencing.</title>
        <authorList>
            <person name="Alam M."/>
            <person name="Haque M.S."/>
            <person name="Islam M.S."/>
            <person name="Emdad E.M."/>
            <person name="Islam M.M."/>
            <person name="Ahmed B."/>
            <person name="Halim A."/>
            <person name="Hossen Q.M.M."/>
            <person name="Hossain M.Z."/>
            <person name="Ahmed R."/>
            <person name="Khan M.M."/>
            <person name="Islam R."/>
            <person name="Rashid M.M."/>
            <person name="Khan S.A."/>
            <person name="Rahman M.S."/>
            <person name="Alam M."/>
            <person name="Yahiya A.S."/>
            <person name="Khan M.S."/>
            <person name="Azam M.S."/>
            <person name="Haque T."/>
            <person name="Lashkar M.Z.H."/>
            <person name="Akhand A.I."/>
            <person name="Morshed G."/>
            <person name="Roy S."/>
            <person name="Uddin K.S."/>
            <person name="Rabeya T."/>
            <person name="Hossain A.S."/>
            <person name="Chowdhury A."/>
            <person name="Snigdha A.R."/>
            <person name="Mortoza M.S."/>
            <person name="Matin S.A."/>
            <person name="Hoque S.M.E."/>
            <person name="Islam M.K."/>
            <person name="Roy D.K."/>
            <person name="Haider R."/>
            <person name="Moosa M.M."/>
            <person name="Elias S.M."/>
            <person name="Hasan A.M."/>
            <person name="Jahan S."/>
            <person name="Shafiuddin M."/>
            <person name="Mahmood N."/>
            <person name="Shommy N.S."/>
        </authorList>
    </citation>
    <scope>NUCLEOTIDE SEQUENCE [LARGE SCALE GENOMIC DNA]</scope>
    <source>
        <strain evidence="12">cv. O-4</strain>
    </source>
</reference>
<dbReference type="Gene3D" id="2.60.120.740">
    <property type="match status" value="1"/>
</dbReference>
<dbReference type="EC" id="3.2.1.23" evidence="3 7"/>
<evidence type="ECO:0000256" key="6">
    <source>
        <dbReference type="ARBA" id="ARBA00023295"/>
    </source>
</evidence>
<dbReference type="AlphaFoldDB" id="A0A1R3JF12"/>
<dbReference type="Pfam" id="PF01301">
    <property type="entry name" value="Glyco_hydro_35"/>
    <property type="match status" value="1"/>
</dbReference>
<evidence type="ECO:0000313" key="11">
    <source>
        <dbReference type="EMBL" id="OMO93429.1"/>
    </source>
</evidence>
<evidence type="ECO:0000256" key="7">
    <source>
        <dbReference type="RuleBase" id="RU000675"/>
    </source>
</evidence>
<feature type="chain" id="PRO_5013363061" description="Beta-galactosidase" evidence="9">
    <location>
        <begin position="25"/>
        <end position="627"/>
    </location>
</feature>
<dbReference type="InterPro" id="IPR000922">
    <property type="entry name" value="Lectin_gal-bd_dom"/>
</dbReference>
<name>A0A1R3JF12_9ROSI</name>
<evidence type="ECO:0000256" key="8">
    <source>
        <dbReference type="RuleBase" id="RU003679"/>
    </source>
</evidence>
<dbReference type="InterPro" id="IPR031330">
    <property type="entry name" value="Gly_Hdrlase_35_cat"/>
</dbReference>
<dbReference type="InterPro" id="IPR008979">
    <property type="entry name" value="Galactose-bd-like_sf"/>
</dbReference>
<dbReference type="Gene3D" id="3.20.20.80">
    <property type="entry name" value="Glycosidases"/>
    <property type="match status" value="1"/>
</dbReference>
<dbReference type="STRING" id="93759.A0A1R3JF12"/>
<keyword evidence="5 7" id="KW-0378">Hydrolase</keyword>
<evidence type="ECO:0000256" key="3">
    <source>
        <dbReference type="ARBA" id="ARBA00012756"/>
    </source>
</evidence>
<dbReference type="PROSITE" id="PS50228">
    <property type="entry name" value="SUEL_LECTIN"/>
    <property type="match status" value="1"/>
</dbReference>
<dbReference type="InterPro" id="IPR019801">
    <property type="entry name" value="Glyco_hydro_35_CS"/>
</dbReference>